<dbReference type="PIRSF" id="PIRSF002746">
    <property type="entry name" value="Gluconate_transporter"/>
    <property type="match status" value="1"/>
</dbReference>
<keyword evidence="1" id="KW-1133">Transmembrane helix</keyword>
<feature type="transmembrane region" description="Helical" evidence="1">
    <location>
        <begin position="447"/>
        <end position="472"/>
    </location>
</feature>
<dbReference type="RefSeq" id="WP_301133508.1">
    <property type="nucleotide sequence ID" value="NZ_BAAAUQ010000009.1"/>
</dbReference>
<accession>A0ABT8FSB6</accession>
<feature type="transmembrane region" description="Helical" evidence="1">
    <location>
        <begin position="116"/>
        <end position="141"/>
    </location>
</feature>
<dbReference type="EMBL" id="JAHWXI010000006">
    <property type="protein sequence ID" value="MDN4464206.1"/>
    <property type="molecule type" value="Genomic_DNA"/>
</dbReference>
<dbReference type="Pfam" id="PF02447">
    <property type="entry name" value="GntP_permease"/>
    <property type="match status" value="1"/>
</dbReference>
<name>A0ABT8FSB6_9MICO</name>
<feature type="transmembrane region" description="Helical" evidence="1">
    <location>
        <begin position="29"/>
        <end position="50"/>
    </location>
</feature>
<feature type="transmembrane region" description="Helical" evidence="1">
    <location>
        <begin position="359"/>
        <end position="378"/>
    </location>
</feature>
<feature type="transmembrane region" description="Helical" evidence="1">
    <location>
        <begin position="6"/>
        <end position="22"/>
    </location>
</feature>
<dbReference type="PANTHER" id="PTHR30354:SF25">
    <property type="entry name" value="INNER MEMBRANE PERMEASE YGBN"/>
    <property type="match status" value="1"/>
</dbReference>
<keyword evidence="1" id="KW-0472">Membrane</keyword>
<keyword evidence="1" id="KW-0812">Transmembrane</keyword>
<evidence type="ECO:0000313" key="3">
    <source>
        <dbReference type="Proteomes" id="UP001172731"/>
    </source>
</evidence>
<dbReference type="InterPro" id="IPR003474">
    <property type="entry name" value="Glcn_transporter"/>
</dbReference>
<dbReference type="NCBIfam" id="TIGR00791">
    <property type="entry name" value="gntP"/>
    <property type="match status" value="1"/>
</dbReference>
<feature type="transmembrane region" description="Helical" evidence="1">
    <location>
        <begin position="286"/>
        <end position="307"/>
    </location>
</feature>
<dbReference type="Proteomes" id="UP001172731">
    <property type="component" value="Unassembled WGS sequence"/>
</dbReference>
<sequence>MSTPVLLAIGVGGILLLLLLIVRFKVNAFLALLITSILVGLAAGIPLATIPATDDSPERLGIIPAIVAGMGGTLGSVAILVALGAMLGRIIELSGGASSLAGRFTKILGPRRVSGALTAAALVLAIPVFFDVGFIILVPIIYGFSHAAGLNPVKFGLPIAGIMLAVHVAVPPHPGVVGGAALLGADVGWLTLLGILIAVPLGVISHFFSKWLNRRDFPMLASTKEMFESFGGADAPVTTMTGTSTRTVAPPSAAMVLTLIITPLVMIGLGTTAATILPAGDPIRNVLGFIGAPIFALLVTVLLAGYFLGVRKGWSRAHLSEVFESALPPAAIVILVTGAGGAFARILTESGIGTALADTLLATGLPIMLLAFLVSLALRAAQGSATVAILTTAGLLSEAVVDGGFSSLQVVAITLAIAFGALGLSHVNDSGFWVVTRYLGLSVADGLRSWTVLTTVLGLAGFAGASVVWAVVSATG</sequence>
<proteinExistence type="predicted"/>
<feature type="transmembrane region" description="Helical" evidence="1">
    <location>
        <begin position="253"/>
        <end position="274"/>
    </location>
</feature>
<organism evidence="2 3">
    <name type="scientific">Microbacterium aurantiacum</name>
    <dbReference type="NCBI Taxonomy" id="162393"/>
    <lineage>
        <taxon>Bacteria</taxon>
        <taxon>Bacillati</taxon>
        <taxon>Actinomycetota</taxon>
        <taxon>Actinomycetes</taxon>
        <taxon>Micrococcales</taxon>
        <taxon>Microbacteriaceae</taxon>
        <taxon>Microbacterium</taxon>
    </lineage>
</organism>
<gene>
    <name evidence="2" type="ORF">KZC48_07315</name>
</gene>
<dbReference type="PANTHER" id="PTHR30354">
    <property type="entry name" value="GNT FAMILY GLUCONATE TRANSPORTER"/>
    <property type="match status" value="1"/>
</dbReference>
<comment type="caution">
    <text evidence="2">The sequence shown here is derived from an EMBL/GenBank/DDBJ whole genome shotgun (WGS) entry which is preliminary data.</text>
</comment>
<protein>
    <submittedName>
        <fullName evidence="2">GntP family transporter</fullName>
    </submittedName>
</protein>
<keyword evidence="3" id="KW-1185">Reference proteome</keyword>
<feature type="transmembrane region" description="Helical" evidence="1">
    <location>
        <begin position="408"/>
        <end position="427"/>
    </location>
</feature>
<feature type="transmembrane region" description="Helical" evidence="1">
    <location>
        <begin position="327"/>
        <end position="347"/>
    </location>
</feature>
<feature type="transmembrane region" description="Helical" evidence="1">
    <location>
        <begin position="182"/>
        <end position="208"/>
    </location>
</feature>
<feature type="transmembrane region" description="Helical" evidence="1">
    <location>
        <begin position="62"/>
        <end position="83"/>
    </location>
</feature>
<evidence type="ECO:0000313" key="2">
    <source>
        <dbReference type="EMBL" id="MDN4464206.1"/>
    </source>
</evidence>
<reference evidence="2" key="1">
    <citation type="submission" date="2021-06" db="EMBL/GenBank/DDBJ databases">
        <title>Genome-based taxonomic framework of Microbacterium strains isolated from marine environment, the description of four new species and reclassification of four preexisting species.</title>
        <authorList>
            <person name="Lee S.D."/>
            <person name="Kim S.-M."/>
            <person name="Byeon Y.-S."/>
            <person name="Yang H.L."/>
            <person name="Kim I.S."/>
        </authorList>
    </citation>
    <scope>NUCLEOTIDE SEQUENCE</scope>
    <source>
        <strain evidence="2">KACC 20510</strain>
    </source>
</reference>
<dbReference type="NCBIfam" id="NF007332">
    <property type="entry name" value="PRK09821.1"/>
    <property type="match status" value="1"/>
</dbReference>
<evidence type="ECO:0000256" key="1">
    <source>
        <dbReference type="SAM" id="Phobius"/>
    </source>
</evidence>